<dbReference type="SUPFAM" id="SSF56112">
    <property type="entry name" value="Protein kinase-like (PK-like)"/>
    <property type="match status" value="1"/>
</dbReference>
<accession>A0ABS0Y6H8</accession>
<comment type="cofactor">
    <cofactor evidence="1">
        <name>pyridoxal 5'-phosphate</name>
        <dbReference type="ChEBI" id="CHEBI:597326"/>
    </cofactor>
</comment>
<dbReference type="InterPro" id="IPR015424">
    <property type="entry name" value="PyrdxlP-dep_Trfase"/>
</dbReference>
<dbReference type="PANTHER" id="PTHR45688:SF13">
    <property type="entry name" value="ALANINE--GLYOXYLATE AMINOTRANSFERASE 2-LIKE"/>
    <property type="match status" value="1"/>
</dbReference>
<comment type="caution">
    <text evidence="7">The sequence shown here is derived from an EMBL/GenBank/DDBJ whole genome shotgun (WGS) entry which is preliminary data.</text>
</comment>
<dbReference type="InterPro" id="IPR011009">
    <property type="entry name" value="Kinase-like_dom_sf"/>
</dbReference>
<dbReference type="CDD" id="cd00610">
    <property type="entry name" value="OAT_like"/>
    <property type="match status" value="1"/>
</dbReference>
<evidence type="ECO:0000313" key="8">
    <source>
        <dbReference type="Proteomes" id="UP000620670"/>
    </source>
</evidence>
<evidence type="ECO:0000256" key="3">
    <source>
        <dbReference type="ARBA" id="ARBA00022898"/>
    </source>
</evidence>
<sequence length="1048" mass="113380">MCSDHVTSENSARAGEDVGPASRIAKKEMNMPEASSMCPVQADSATWWANVLLEHYGIRASLTPLDGEYDLNFAVHQEGRRTHVLKVMRPGCESSLIEVQCQALNHVAQHGPEVVVPRVVRPRDGSLFVSAPDRDGRERLVWLITNLPGRVYKQSNPQPLSLLREIGATLAAMDRALEGFAHPALGREIKWDLRRSGWIRGSIGLIDGADRQAIVERIVAEFEGGLLGCLTALPSTAIHNDINDYNMLVDAGTGEPRLSGIIDFGDMIDGPAVAELAIAGAYAVLGQERPIAALAALVAGYDSVRPLSDDELALIYPLVLTRLAVSVTNSAIVKRERPDDPYVTVSEQPAWNFLETSSGLPRDWVLSCLRVSCGRAGHPRADAVMGWIASRRGRFAPMFGRSLDGIPVMDLSVASPASPRNPFALDPDDLDDAVAEAMRGAEAGLGRYGEPRLIYTGPEFRKTPYAGSHRRTVHIAVDVFIDAGTEVRAPLDGIVHAVELRTAPLDYGGVAVLEHATPEGDRFYTLYGHLAADVVTRLSPGQTVAAGEVIALIGDRAENGGWTPHVHFQLGLTTLGRGADWPGVADPDEAAEWMELFPNGAALLNLADEATAAVTIDSGEILTQRKKRFAGNLKLSYRAPLTLLRGYRQFLFDQHGRTYLDGYNNVPHVGHCHPRIVAAAERQNRLLNTNTRYLHPAQVAYAEALTSRLPDELSICFFVNSGSEANELALRLARAHTGAIDTIVMEAGYHGNTNTAIDISPYKFDGPGGRGAPDWVEVVPVADSYRGPYKGSDPEAGRKYADHVRAAVERIHARDRRVAAFICEIFPSVGGQLIPPPGYYGHAYEAVRSAGGVCIADEVQTGLGRIGTHQWGFETQGVVPDIVVLGKPIGNGHPIGAVITTPAIAASFANGMEFFSTFGGSTLACVIGHEVLRVVDDEGLQAQALDVGTFMLDGLRGLQDESAIIGDVRGSGLFIGVELVRDHDNLEPAQKEALYIVNRLREHQILIGTDGPFDNVLKIRPPLCFTREDASHLLHRLAAVLREEPCRL</sequence>
<evidence type="ECO:0000256" key="2">
    <source>
        <dbReference type="ARBA" id="ARBA00008954"/>
    </source>
</evidence>
<dbReference type="InterPro" id="IPR011055">
    <property type="entry name" value="Dup_hybrid_motif"/>
</dbReference>
<keyword evidence="7" id="KW-0808">Transferase</keyword>
<dbReference type="Gene3D" id="3.90.1150.10">
    <property type="entry name" value="Aspartate Aminotransferase, domain 1"/>
    <property type="match status" value="1"/>
</dbReference>
<dbReference type="Gene3D" id="3.40.640.10">
    <property type="entry name" value="Type I PLP-dependent aspartate aminotransferase-like (Major domain)"/>
    <property type="match status" value="1"/>
</dbReference>
<dbReference type="SUPFAM" id="SSF53383">
    <property type="entry name" value="PLP-dependent transferases"/>
    <property type="match status" value="1"/>
</dbReference>
<dbReference type="PROSITE" id="PS00600">
    <property type="entry name" value="AA_TRANSFER_CLASS_3"/>
    <property type="match status" value="1"/>
</dbReference>
<dbReference type="Pfam" id="PF01636">
    <property type="entry name" value="APH"/>
    <property type="match status" value="1"/>
</dbReference>
<dbReference type="InterPro" id="IPR016047">
    <property type="entry name" value="M23ase_b-sheet_dom"/>
</dbReference>
<evidence type="ECO:0000259" key="6">
    <source>
        <dbReference type="Pfam" id="PF01636"/>
    </source>
</evidence>
<dbReference type="Proteomes" id="UP000620670">
    <property type="component" value="Unassembled WGS sequence"/>
</dbReference>
<dbReference type="Gene3D" id="3.90.1200.10">
    <property type="match status" value="1"/>
</dbReference>
<dbReference type="InterPro" id="IPR005814">
    <property type="entry name" value="Aminotrans_3"/>
</dbReference>
<dbReference type="EMBL" id="JAELXT010000034">
    <property type="protein sequence ID" value="MBJ6127915.1"/>
    <property type="molecule type" value="Genomic_DNA"/>
</dbReference>
<dbReference type="Pfam" id="PF01551">
    <property type="entry name" value="Peptidase_M23"/>
    <property type="match status" value="1"/>
</dbReference>
<dbReference type="InterPro" id="IPR015421">
    <property type="entry name" value="PyrdxlP-dep_Trfase_major"/>
</dbReference>
<dbReference type="CDD" id="cd12797">
    <property type="entry name" value="M23_peptidase"/>
    <property type="match status" value="1"/>
</dbReference>
<comment type="similarity">
    <text evidence="2">Belongs to the class-III pyridoxal-phosphate-dependent aminotransferase family.</text>
</comment>
<dbReference type="SUPFAM" id="SSF51261">
    <property type="entry name" value="Duplicated hybrid motif"/>
    <property type="match status" value="1"/>
</dbReference>
<dbReference type="NCBIfam" id="NF004799">
    <property type="entry name" value="PRK06148.1"/>
    <property type="match status" value="1"/>
</dbReference>
<feature type="region of interest" description="Disordered" evidence="4">
    <location>
        <begin position="1"/>
        <end position="22"/>
    </location>
</feature>
<organism evidence="7 8">
    <name type="scientific">Microvirga splendida</name>
    <dbReference type="NCBI Taxonomy" id="2795727"/>
    <lineage>
        <taxon>Bacteria</taxon>
        <taxon>Pseudomonadati</taxon>
        <taxon>Pseudomonadota</taxon>
        <taxon>Alphaproteobacteria</taxon>
        <taxon>Hyphomicrobiales</taxon>
        <taxon>Methylobacteriaceae</taxon>
        <taxon>Microvirga</taxon>
    </lineage>
</organism>
<dbReference type="PANTHER" id="PTHR45688">
    <property type="match status" value="1"/>
</dbReference>
<dbReference type="GO" id="GO:0008483">
    <property type="term" value="F:transaminase activity"/>
    <property type="evidence" value="ECO:0007669"/>
    <property type="project" value="UniProtKB-KW"/>
</dbReference>
<dbReference type="InterPro" id="IPR002575">
    <property type="entry name" value="Aminoglycoside_PTrfase"/>
</dbReference>
<evidence type="ECO:0000259" key="5">
    <source>
        <dbReference type="Pfam" id="PF01551"/>
    </source>
</evidence>
<proteinExistence type="inferred from homology"/>
<keyword evidence="3" id="KW-0663">Pyridoxal phosphate</keyword>
<dbReference type="RefSeq" id="WP_199051133.1">
    <property type="nucleotide sequence ID" value="NZ_JAELXT010000034.1"/>
</dbReference>
<keyword evidence="7" id="KW-0032">Aminotransferase</keyword>
<reference evidence="8" key="1">
    <citation type="submission" date="2020-12" db="EMBL/GenBank/DDBJ databases">
        <title>Hymenobacter sp.</title>
        <authorList>
            <person name="Kim M.K."/>
        </authorList>
    </citation>
    <scope>NUCLEOTIDE SEQUENCE [LARGE SCALE GENOMIC DNA]</scope>
    <source>
        <strain evidence="8">BT325</strain>
    </source>
</reference>
<evidence type="ECO:0000256" key="1">
    <source>
        <dbReference type="ARBA" id="ARBA00001933"/>
    </source>
</evidence>
<gene>
    <name evidence="7" type="ORF">JAO75_21180</name>
</gene>
<dbReference type="Gene3D" id="2.70.70.10">
    <property type="entry name" value="Glucose Permease (Domain IIA)"/>
    <property type="match status" value="1"/>
</dbReference>
<evidence type="ECO:0000313" key="7">
    <source>
        <dbReference type="EMBL" id="MBJ6127915.1"/>
    </source>
</evidence>
<name>A0ABS0Y6H8_9HYPH</name>
<feature type="domain" description="Aminoglycoside phosphotransferase" evidence="6">
    <location>
        <begin position="63"/>
        <end position="305"/>
    </location>
</feature>
<keyword evidence="8" id="KW-1185">Reference proteome</keyword>
<dbReference type="InterPro" id="IPR049704">
    <property type="entry name" value="Aminotrans_3_PPA_site"/>
</dbReference>
<dbReference type="InterPro" id="IPR015422">
    <property type="entry name" value="PyrdxlP-dep_Trfase_small"/>
</dbReference>
<evidence type="ECO:0000256" key="4">
    <source>
        <dbReference type="SAM" id="MobiDB-lite"/>
    </source>
</evidence>
<dbReference type="Pfam" id="PF00202">
    <property type="entry name" value="Aminotran_3"/>
    <property type="match status" value="1"/>
</dbReference>
<feature type="domain" description="M23ase beta-sheet core" evidence="5">
    <location>
        <begin position="473"/>
        <end position="570"/>
    </location>
</feature>
<protein>
    <submittedName>
        <fullName evidence="7">Aminotransferase class III-fold pyridoxal phosphate-dependent enzyme</fullName>
    </submittedName>
</protein>